<evidence type="ECO:0000259" key="3">
    <source>
        <dbReference type="PROSITE" id="PS50102"/>
    </source>
</evidence>
<dbReference type="KEGG" id="osn:115232085"/>
<dbReference type="Gene3D" id="3.30.70.330">
    <property type="match status" value="2"/>
</dbReference>
<evidence type="ECO:0000313" key="5">
    <source>
        <dbReference type="RefSeq" id="XP_029657815.1"/>
    </source>
</evidence>
<dbReference type="AlphaFoldDB" id="A0A6P7U639"/>
<dbReference type="InterPro" id="IPR035979">
    <property type="entry name" value="RBD_domain_sf"/>
</dbReference>
<keyword evidence="4" id="KW-1185">Reference proteome</keyword>
<feature type="domain" description="RRM" evidence="3">
    <location>
        <begin position="175"/>
        <end position="238"/>
    </location>
</feature>
<dbReference type="SMART" id="SM00360">
    <property type="entry name" value="RRM"/>
    <property type="match status" value="2"/>
</dbReference>
<name>A0A6P7U639_9MOLL</name>
<evidence type="ECO:0000313" key="4">
    <source>
        <dbReference type="Proteomes" id="UP000515154"/>
    </source>
</evidence>
<protein>
    <submittedName>
        <fullName evidence="5">Heterogeneous nuclear ribonucleoprotein R-like</fullName>
    </submittedName>
</protein>
<evidence type="ECO:0000256" key="2">
    <source>
        <dbReference type="PROSITE-ProRule" id="PRU00176"/>
    </source>
</evidence>
<dbReference type="InterPro" id="IPR000504">
    <property type="entry name" value="RRM_dom"/>
</dbReference>
<organism evidence="4 5">
    <name type="scientific">Octopus sinensis</name>
    <name type="common">East Asian common octopus</name>
    <dbReference type="NCBI Taxonomy" id="2607531"/>
    <lineage>
        <taxon>Eukaryota</taxon>
        <taxon>Metazoa</taxon>
        <taxon>Spiralia</taxon>
        <taxon>Lophotrochozoa</taxon>
        <taxon>Mollusca</taxon>
        <taxon>Cephalopoda</taxon>
        <taxon>Coleoidea</taxon>
        <taxon>Octopodiformes</taxon>
        <taxon>Octopoda</taxon>
        <taxon>Incirrata</taxon>
        <taxon>Octopodidae</taxon>
        <taxon>Octopus</taxon>
    </lineage>
</organism>
<reference evidence="5" key="1">
    <citation type="submission" date="2025-08" db="UniProtKB">
        <authorList>
            <consortium name="RefSeq"/>
        </authorList>
    </citation>
    <scope>IDENTIFICATION</scope>
</reference>
<keyword evidence="1 2" id="KW-0694">RNA-binding</keyword>
<sequence>MTDIPAANGHEIYIGSIPYSVCEDTLIPMMEKCGTIYDLRMMVDAATGRNKGFCFVTFVEDDAVDIAVKKYNGVELKAGMKIRVNPSIPNLKLSLSNLPMNKEASELMEEFNKLLDGVLNVELTGPGCCTIHFDRHKNASSSKRKLFTGRVRPFDQLVGVDWFVVNEENGEEDVKVLFVRNIDADMSDAEYSDIFSRFGSVMRINRFTNHLFVHYVDRKAAEKALGKMDKKVVFVDMS</sequence>
<dbReference type="GO" id="GO:0003723">
    <property type="term" value="F:RNA binding"/>
    <property type="evidence" value="ECO:0007669"/>
    <property type="project" value="UniProtKB-UniRule"/>
</dbReference>
<dbReference type="InterPro" id="IPR012677">
    <property type="entry name" value="Nucleotide-bd_a/b_plait_sf"/>
</dbReference>
<accession>A0A6P7U639</accession>
<dbReference type="PROSITE" id="PS50102">
    <property type="entry name" value="RRM"/>
    <property type="match status" value="2"/>
</dbReference>
<evidence type="ECO:0000256" key="1">
    <source>
        <dbReference type="ARBA" id="ARBA00022884"/>
    </source>
</evidence>
<dbReference type="Proteomes" id="UP000515154">
    <property type="component" value="Unplaced"/>
</dbReference>
<dbReference type="PANTHER" id="PTHR21245">
    <property type="entry name" value="HETEROGENEOUS NUCLEAR RIBONUCLEOPROTEIN"/>
    <property type="match status" value="1"/>
</dbReference>
<proteinExistence type="predicted"/>
<gene>
    <name evidence="5" type="primary">LOC115232085</name>
</gene>
<dbReference type="Pfam" id="PF00076">
    <property type="entry name" value="RRM_1"/>
    <property type="match status" value="2"/>
</dbReference>
<dbReference type="RefSeq" id="XP_029657815.1">
    <property type="nucleotide sequence ID" value="XM_029801955.1"/>
</dbReference>
<feature type="domain" description="RRM" evidence="3">
    <location>
        <begin position="10"/>
        <end position="89"/>
    </location>
</feature>
<dbReference type="SUPFAM" id="SSF54928">
    <property type="entry name" value="RNA-binding domain, RBD"/>
    <property type="match status" value="2"/>
</dbReference>